<sequence length="250" mass="28162">MPAHKFPGVCPGPFKGRLPLLLTALLLLLPALCCLGACGGGRTYPGPEHPKTARSWVEIRDQQVVRQHYDYSCGAASLATILHHYYGETVAEKDVVEFWLQQRAQEQREAEPMMSFSDLQQYAATLGYRAAGLALSLDSLAQLRRPAILYLEVRGRGHFTVYRGLDQRFVHLADPSFGNQRLKVERFQQLFHTRPDPKLPGRALVLLPPQDAPPDPAHRADFMQLTPFPAAYQTLYHRAWGAPTPLVRNW</sequence>
<reference evidence="3" key="1">
    <citation type="submission" date="2010-02" db="EMBL/GenBank/DDBJ databases">
        <title>Complete sequence of Desulfurivibrio alkaliphilus AHT2.</title>
        <authorList>
            <consortium name="US DOE Joint Genome Institute"/>
            <person name="Pitluck S."/>
            <person name="Chertkov O."/>
            <person name="Detter J.C."/>
            <person name="Han C."/>
            <person name="Tapia R."/>
            <person name="Larimer F."/>
            <person name="Land M."/>
            <person name="Hauser L."/>
            <person name="Kyrpides N."/>
            <person name="Mikhailova N."/>
            <person name="Sorokin D.Y."/>
            <person name="Muyzer G."/>
            <person name="Woyke T."/>
        </authorList>
    </citation>
    <scope>NUCLEOTIDE SEQUENCE [LARGE SCALE GENOMIC DNA]</scope>
    <source>
        <strain evidence="3">DSM 19089 / UNIQEM U267 / AHT2</strain>
    </source>
</reference>
<evidence type="ECO:0000259" key="1">
    <source>
        <dbReference type="PROSITE" id="PS50990"/>
    </source>
</evidence>
<keyword evidence="3" id="KW-1185">Reference proteome</keyword>
<dbReference type="eggNOG" id="COG3271">
    <property type="taxonomic scope" value="Bacteria"/>
</dbReference>
<dbReference type="GO" id="GO:0008233">
    <property type="term" value="F:peptidase activity"/>
    <property type="evidence" value="ECO:0007669"/>
    <property type="project" value="InterPro"/>
</dbReference>
<evidence type="ECO:0000313" key="3">
    <source>
        <dbReference type="Proteomes" id="UP000001508"/>
    </source>
</evidence>
<name>D6Z1R2_DESAT</name>
<dbReference type="AlphaFoldDB" id="D6Z1R2"/>
<dbReference type="GO" id="GO:0006508">
    <property type="term" value="P:proteolysis"/>
    <property type="evidence" value="ECO:0007669"/>
    <property type="project" value="InterPro"/>
</dbReference>
<protein>
    <submittedName>
        <fullName evidence="2">Peptidase C39 bacteriocin processing</fullName>
    </submittedName>
</protein>
<dbReference type="Gene3D" id="3.90.70.10">
    <property type="entry name" value="Cysteine proteinases"/>
    <property type="match status" value="1"/>
</dbReference>
<dbReference type="GO" id="GO:0005524">
    <property type="term" value="F:ATP binding"/>
    <property type="evidence" value="ECO:0007669"/>
    <property type="project" value="InterPro"/>
</dbReference>
<gene>
    <name evidence="2" type="ordered locus">DaAHT2_0783</name>
</gene>
<proteinExistence type="predicted"/>
<organism evidence="2 3">
    <name type="scientific">Desulfurivibrio alkaliphilus (strain DSM 19089 / UNIQEM U267 / AHT2)</name>
    <dbReference type="NCBI Taxonomy" id="589865"/>
    <lineage>
        <taxon>Bacteria</taxon>
        <taxon>Pseudomonadati</taxon>
        <taxon>Thermodesulfobacteriota</taxon>
        <taxon>Desulfobulbia</taxon>
        <taxon>Desulfobulbales</taxon>
        <taxon>Desulfobulbaceae</taxon>
        <taxon>Desulfurivibrio</taxon>
    </lineage>
</organism>
<dbReference type="InParanoid" id="D6Z1R2"/>
<dbReference type="EMBL" id="CP001940">
    <property type="protein sequence ID" value="ADH85487.1"/>
    <property type="molecule type" value="Genomic_DNA"/>
</dbReference>
<dbReference type="KEGG" id="dak:DaAHT2_0783"/>
<dbReference type="InterPro" id="IPR005074">
    <property type="entry name" value="Peptidase_C39"/>
</dbReference>
<dbReference type="Pfam" id="PF03412">
    <property type="entry name" value="Peptidase_C39"/>
    <property type="match status" value="1"/>
</dbReference>
<dbReference type="HOGENOM" id="CLU_092029_0_0_7"/>
<accession>D6Z1R2</accession>
<evidence type="ECO:0000313" key="2">
    <source>
        <dbReference type="EMBL" id="ADH85487.1"/>
    </source>
</evidence>
<dbReference type="PROSITE" id="PS50990">
    <property type="entry name" value="PEPTIDASE_C39"/>
    <property type="match status" value="1"/>
</dbReference>
<dbReference type="OrthoDB" id="13401at2"/>
<dbReference type="Proteomes" id="UP000001508">
    <property type="component" value="Chromosome"/>
</dbReference>
<dbReference type="STRING" id="589865.DaAHT2_0783"/>
<dbReference type="GO" id="GO:0016020">
    <property type="term" value="C:membrane"/>
    <property type="evidence" value="ECO:0007669"/>
    <property type="project" value="InterPro"/>
</dbReference>
<feature type="domain" description="Peptidase C39" evidence="1">
    <location>
        <begin position="67"/>
        <end position="198"/>
    </location>
</feature>